<protein>
    <submittedName>
        <fullName evidence="2">Jg25653 protein</fullName>
    </submittedName>
</protein>
<gene>
    <name evidence="2" type="primary">jg25653</name>
    <name evidence="2" type="ORF">PAEG_LOCUS7318</name>
</gene>
<dbReference type="AlphaFoldDB" id="A0A8S4QWQ3"/>
<evidence type="ECO:0000313" key="3">
    <source>
        <dbReference type="Proteomes" id="UP000838756"/>
    </source>
</evidence>
<evidence type="ECO:0000313" key="2">
    <source>
        <dbReference type="EMBL" id="CAH2226623.1"/>
    </source>
</evidence>
<dbReference type="Proteomes" id="UP000838756">
    <property type="component" value="Unassembled WGS sequence"/>
</dbReference>
<name>A0A8S4QWQ3_9NEOP</name>
<feature type="compositionally biased region" description="Basic residues" evidence="1">
    <location>
        <begin position="53"/>
        <end position="63"/>
    </location>
</feature>
<proteinExistence type="predicted"/>
<dbReference type="EMBL" id="CAKXAJ010021696">
    <property type="protein sequence ID" value="CAH2226623.1"/>
    <property type="molecule type" value="Genomic_DNA"/>
</dbReference>
<evidence type="ECO:0000256" key="1">
    <source>
        <dbReference type="SAM" id="MobiDB-lite"/>
    </source>
</evidence>
<comment type="caution">
    <text evidence="2">The sequence shown here is derived from an EMBL/GenBank/DDBJ whole genome shotgun (WGS) entry which is preliminary data.</text>
</comment>
<organism evidence="2 3">
    <name type="scientific">Pararge aegeria aegeria</name>
    <dbReference type="NCBI Taxonomy" id="348720"/>
    <lineage>
        <taxon>Eukaryota</taxon>
        <taxon>Metazoa</taxon>
        <taxon>Ecdysozoa</taxon>
        <taxon>Arthropoda</taxon>
        <taxon>Hexapoda</taxon>
        <taxon>Insecta</taxon>
        <taxon>Pterygota</taxon>
        <taxon>Neoptera</taxon>
        <taxon>Endopterygota</taxon>
        <taxon>Lepidoptera</taxon>
        <taxon>Glossata</taxon>
        <taxon>Ditrysia</taxon>
        <taxon>Papilionoidea</taxon>
        <taxon>Nymphalidae</taxon>
        <taxon>Satyrinae</taxon>
        <taxon>Satyrini</taxon>
        <taxon>Parargina</taxon>
        <taxon>Pararge</taxon>
    </lineage>
</organism>
<accession>A0A8S4QWQ3</accession>
<reference evidence="2" key="1">
    <citation type="submission" date="2022-03" db="EMBL/GenBank/DDBJ databases">
        <authorList>
            <person name="Lindestad O."/>
        </authorList>
    </citation>
    <scope>NUCLEOTIDE SEQUENCE</scope>
</reference>
<feature type="region of interest" description="Disordered" evidence="1">
    <location>
        <begin position="53"/>
        <end position="72"/>
    </location>
</feature>
<keyword evidence="3" id="KW-1185">Reference proteome</keyword>
<sequence>MLLFNFYKPNKAQKMANMANSAGNELSYAWSYLRDQMSNEDIRRTRVTNIAHRRKGKVTKHVSKRGEPMDVKGPKMLVWNHAALVDSQRAGWMKSNES</sequence>